<evidence type="ECO:0000313" key="1">
    <source>
        <dbReference type="EMBL" id="MEU8137212.1"/>
    </source>
</evidence>
<organism evidence="1 2">
    <name type="scientific">Streptodolium elevatio</name>
    <dbReference type="NCBI Taxonomy" id="3157996"/>
    <lineage>
        <taxon>Bacteria</taxon>
        <taxon>Bacillati</taxon>
        <taxon>Actinomycetota</taxon>
        <taxon>Actinomycetes</taxon>
        <taxon>Kitasatosporales</taxon>
        <taxon>Streptomycetaceae</taxon>
        <taxon>Streptodolium</taxon>
    </lineage>
</organism>
<protein>
    <recommendedName>
        <fullName evidence="3">C2H2-type domain-containing protein</fullName>
    </recommendedName>
</protein>
<proteinExistence type="predicted"/>
<keyword evidence="2" id="KW-1185">Reference proteome</keyword>
<accession>A0ABV3DPR1</accession>
<evidence type="ECO:0008006" key="3">
    <source>
        <dbReference type="Google" id="ProtNLM"/>
    </source>
</evidence>
<dbReference type="RefSeq" id="WP_358358780.1">
    <property type="nucleotide sequence ID" value="NZ_JBEZFP010000082.1"/>
</dbReference>
<reference evidence="1 2" key="1">
    <citation type="submission" date="2024-06" db="EMBL/GenBank/DDBJ databases">
        <title>The Natural Products Discovery Center: Release of the First 8490 Sequenced Strains for Exploring Actinobacteria Biosynthetic Diversity.</title>
        <authorList>
            <person name="Kalkreuter E."/>
            <person name="Kautsar S.A."/>
            <person name="Yang D."/>
            <person name="Bader C.D."/>
            <person name="Teijaro C.N."/>
            <person name="Fluegel L."/>
            <person name="Davis C.M."/>
            <person name="Simpson J.R."/>
            <person name="Lauterbach L."/>
            <person name="Steele A.D."/>
            <person name="Gui C."/>
            <person name="Meng S."/>
            <person name="Li G."/>
            <person name="Viehrig K."/>
            <person name="Ye F."/>
            <person name="Su P."/>
            <person name="Kiefer A.F."/>
            <person name="Nichols A."/>
            <person name="Cepeda A.J."/>
            <person name="Yan W."/>
            <person name="Fan B."/>
            <person name="Jiang Y."/>
            <person name="Adhikari A."/>
            <person name="Zheng C.-J."/>
            <person name="Schuster L."/>
            <person name="Cowan T.M."/>
            <person name="Smanski M.J."/>
            <person name="Chevrette M.G."/>
            <person name="De Carvalho L.P.S."/>
            <person name="Shen B."/>
        </authorList>
    </citation>
    <scope>NUCLEOTIDE SEQUENCE [LARGE SCALE GENOMIC DNA]</scope>
    <source>
        <strain evidence="1 2">NPDC048946</strain>
    </source>
</reference>
<comment type="caution">
    <text evidence="1">The sequence shown here is derived from an EMBL/GenBank/DDBJ whole genome shotgun (WGS) entry which is preliminary data.</text>
</comment>
<name>A0ABV3DPR1_9ACTN</name>
<gene>
    <name evidence="1" type="ORF">AB0C36_27300</name>
</gene>
<dbReference type="Proteomes" id="UP001551482">
    <property type="component" value="Unassembled WGS sequence"/>
</dbReference>
<evidence type="ECO:0000313" key="2">
    <source>
        <dbReference type="Proteomes" id="UP001551482"/>
    </source>
</evidence>
<sequence>MDAFECAACGAELTVPVRRVALPVHARQHYSCELMPVLMESGTYAVDPEPFGPPWRRWSEVAADDAAARGLFAPVPVVSFGPAGAVVVAPGDVRGTVVIPERRDGYCCGLDGRDGPNLACEHCGDAVATLLDDHALWRAVWLDPTAVRRISDVAPSPAPDTWEALLRNRPGTPPRDGYGWWEPEWAAAVGVALAHLLAACGGVPVAVPDGLIAHTFRRPLRAVLPQGPPELTLALAGPGLPTPDADLVLVPVHPQTGRTWQLPGSASEPAVVPLSFDVWRYLAFPERQAPIPATGRMPDDVLRDDYAPPPPSAVPFRPDERLFFDHLARLPEVRTPWLQAFYDRTYECPYTAWR</sequence>
<dbReference type="EMBL" id="JBEZFP010000082">
    <property type="protein sequence ID" value="MEU8137212.1"/>
    <property type="molecule type" value="Genomic_DNA"/>
</dbReference>